<evidence type="ECO:0000313" key="1">
    <source>
        <dbReference type="EMBL" id="KAK1410947.1"/>
    </source>
</evidence>
<accession>A0AAD8JUP8</accession>
<comment type="caution">
    <text evidence="1">The sequence shown here is derived from an EMBL/GenBank/DDBJ whole genome shotgun (WGS) entry which is preliminary data.</text>
</comment>
<keyword evidence="2" id="KW-1185">Reference proteome</keyword>
<sequence length="85" mass="9744">MDNGWVRPLCGHRLTSMRSQWNLGPFCKTQTNLNSPFATESRLTNSFSKDTESRLSCSLQIPNLLRHHSSRFSIIHICLIVKSIK</sequence>
<name>A0AAD8JUP8_TARER</name>
<dbReference type="Proteomes" id="UP001229421">
    <property type="component" value="Unassembled WGS sequence"/>
</dbReference>
<evidence type="ECO:0000313" key="2">
    <source>
        <dbReference type="Proteomes" id="UP001229421"/>
    </source>
</evidence>
<protein>
    <submittedName>
        <fullName evidence="1">Uncharacterized protein</fullName>
    </submittedName>
</protein>
<reference evidence="1" key="1">
    <citation type="journal article" date="2023" name="bioRxiv">
        <title>Improved chromosome-level genome assembly for marigold (Tagetes erecta).</title>
        <authorList>
            <person name="Jiang F."/>
            <person name="Yuan L."/>
            <person name="Wang S."/>
            <person name="Wang H."/>
            <person name="Xu D."/>
            <person name="Wang A."/>
            <person name="Fan W."/>
        </authorList>
    </citation>
    <scope>NUCLEOTIDE SEQUENCE</scope>
    <source>
        <strain evidence="1">WSJ</strain>
        <tissue evidence="1">Leaf</tissue>
    </source>
</reference>
<dbReference type="AlphaFoldDB" id="A0AAD8JUP8"/>
<gene>
    <name evidence="1" type="ORF">QVD17_37490</name>
</gene>
<proteinExistence type="predicted"/>
<dbReference type="EMBL" id="JAUHHV010000010">
    <property type="protein sequence ID" value="KAK1410947.1"/>
    <property type="molecule type" value="Genomic_DNA"/>
</dbReference>
<organism evidence="1 2">
    <name type="scientific">Tagetes erecta</name>
    <name type="common">African marigold</name>
    <dbReference type="NCBI Taxonomy" id="13708"/>
    <lineage>
        <taxon>Eukaryota</taxon>
        <taxon>Viridiplantae</taxon>
        <taxon>Streptophyta</taxon>
        <taxon>Embryophyta</taxon>
        <taxon>Tracheophyta</taxon>
        <taxon>Spermatophyta</taxon>
        <taxon>Magnoliopsida</taxon>
        <taxon>eudicotyledons</taxon>
        <taxon>Gunneridae</taxon>
        <taxon>Pentapetalae</taxon>
        <taxon>asterids</taxon>
        <taxon>campanulids</taxon>
        <taxon>Asterales</taxon>
        <taxon>Asteraceae</taxon>
        <taxon>Asteroideae</taxon>
        <taxon>Heliantheae alliance</taxon>
        <taxon>Tageteae</taxon>
        <taxon>Tagetes</taxon>
    </lineage>
</organism>